<proteinExistence type="predicted"/>
<dbReference type="RefSeq" id="WP_408467402.1">
    <property type="nucleotide sequence ID" value="NZ_JAQQDH010000001.1"/>
</dbReference>
<gene>
    <name evidence="1" type="ORF">PQR00_04495</name>
</gene>
<accession>A0ABW9BUD2</accession>
<keyword evidence="2" id="KW-1185">Reference proteome</keyword>
<name>A0ABW9BUD2_9BURK</name>
<dbReference type="EMBL" id="JAQQDH010000001">
    <property type="protein sequence ID" value="MFM0442836.1"/>
    <property type="molecule type" value="Genomic_DNA"/>
</dbReference>
<evidence type="ECO:0000313" key="1">
    <source>
        <dbReference type="EMBL" id="MFM0442836.1"/>
    </source>
</evidence>
<dbReference type="Proteomes" id="UP001629288">
    <property type="component" value="Unassembled WGS sequence"/>
</dbReference>
<protein>
    <submittedName>
        <fullName evidence="1">Uncharacterized protein</fullName>
    </submittedName>
</protein>
<sequence length="44" mass="5066">MATDNIAWTKGKLEDLHRTEAQPRVHAFCLDNARPSWLWNMGIA</sequence>
<evidence type="ECO:0000313" key="2">
    <source>
        <dbReference type="Proteomes" id="UP001629288"/>
    </source>
</evidence>
<comment type="caution">
    <text evidence="1">The sequence shown here is derived from an EMBL/GenBank/DDBJ whole genome shotgun (WGS) entry which is preliminary data.</text>
</comment>
<organism evidence="1 2">
    <name type="scientific">Paraburkholderia strydomiana</name>
    <dbReference type="NCBI Taxonomy" id="1245417"/>
    <lineage>
        <taxon>Bacteria</taxon>
        <taxon>Pseudomonadati</taxon>
        <taxon>Pseudomonadota</taxon>
        <taxon>Betaproteobacteria</taxon>
        <taxon>Burkholderiales</taxon>
        <taxon>Burkholderiaceae</taxon>
        <taxon>Paraburkholderia</taxon>
    </lineage>
</organism>
<reference evidence="1 2" key="1">
    <citation type="journal article" date="2024" name="Chem. Sci.">
        <title>Discovery of megapolipeptins by genome mining of a Burkholderiales bacteria collection.</title>
        <authorList>
            <person name="Paulo B.S."/>
            <person name="Recchia M.J.J."/>
            <person name="Lee S."/>
            <person name="Fergusson C.H."/>
            <person name="Romanowski S.B."/>
            <person name="Hernandez A."/>
            <person name="Krull N."/>
            <person name="Liu D.Y."/>
            <person name="Cavanagh H."/>
            <person name="Bos A."/>
            <person name="Gray C.A."/>
            <person name="Murphy B.T."/>
            <person name="Linington R.G."/>
            <person name="Eustaquio A.S."/>
        </authorList>
    </citation>
    <scope>NUCLEOTIDE SEQUENCE [LARGE SCALE GENOMIC DNA]</scope>
    <source>
        <strain evidence="1 2">RL17-379-BIB-C</strain>
    </source>
</reference>